<dbReference type="GO" id="GO:0005829">
    <property type="term" value="C:cytosol"/>
    <property type="evidence" value="ECO:0007669"/>
    <property type="project" value="TreeGrafter"/>
</dbReference>
<proteinExistence type="inferred from homology"/>
<dbReference type="PANTHER" id="PTHR30327">
    <property type="entry name" value="UNCHARACTERIZED PROTEIN YQGE"/>
    <property type="match status" value="1"/>
</dbReference>
<reference evidence="1" key="1">
    <citation type="submission" date="2018-05" db="EMBL/GenBank/DDBJ databases">
        <authorList>
            <person name="Lanie J.A."/>
            <person name="Ng W.-L."/>
            <person name="Kazmierczak K.M."/>
            <person name="Andrzejewski T.M."/>
            <person name="Davidsen T.M."/>
            <person name="Wayne K.J."/>
            <person name="Tettelin H."/>
            <person name="Glass J.I."/>
            <person name="Rusch D."/>
            <person name="Podicherti R."/>
            <person name="Tsui H.-C.T."/>
            <person name="Winkler M.E."/>
        </authorList>
    </citation>
    <scope>NUCLEOTIDE SEQUENCE</scope>
</reference>
<evidence type="ECO:0000313" key="1">
    <source>
        <dbReference type="EMBL" id="SUZ68722.1"/>
    </source>
</evidence>
<gene>
    <name evidence="1" type="ORF">METZ01_LOCUS21576</name>
</gene>
<protein>
    <submittedName>
        <fullName evidence="1">Uncharacterized protein</fullName>
    </submittedName>
</protein>
<accession>A0A381PNX5</accession>
<name>A0A381PNX5_9ZZZZ</name>
<dbReference type="Pfam" id="PF02622">
    <property type="entry name" value="DUF179"/>
    <property type="match status" value="1"/>
</dbReference>
<dbReference type="PANTHER" id="PTHR30327:SF1">
    <property type="entry name" value="UPF0301 PROTEIN YQGE"/>
    <property type="match status" value="1"/>
</dbReference>
<dbReference type="SUPFAM" id="SSF143456">
    <property type="entry name" value="VC0467-like"/>
    <property type="match status" value="1"/>
</dbReference>
<dbReference type="EMBL" id="UINC01001041">
    <property type="protein sequence ID" value="SUZ68722.1"/>
    <property type="molecule type" value="Genomic_DNA"/>
</dbReference>
<organism evidence="1">
    <name type="scientific">marine metagenome</name>
    <dbReference type="NCBI Taxonomy" id="408172"/>
    <lineage>
        <taxon>unclassified sequences</taxon>
        <taxon>metagenomes</taxon>
        <taxon>ecological metagenomes</taxon>
    </lineage>
</organism>
<sequence>MGTLRNQILISMPHMQDPFFSSAVVFICEHNKDGAMGLIINKKFKEPNLNDLFEQLYIGDDAITSLVPDIHFGGPVMLERGIVLHGAGFNTEGTISISDEFSMTSQKTVLQELKAQDIIPYKLMLGHAGWATEQLEREIENGDWLMQSTTLDFVFNLSTDQMWRQAAGSLGMDLGSFEGVGGRA</sequence>
<dbReference type="Gene3D" id="3.40.1740.10">
    <property type="entry name" value="VC0467-like"/>
    <property type="match status" value="1"/>
</dbReference>
<dbReference type="InterPro" id="IPR003774">
    <property type="entry name" value="AlgH-like"/>
</dbReference>
<dbReference type="HAMAP" id="MF_00758">
    <property type="entry name" value="UPF0301"/>
    <property type="match status" value="1"/>
</dbReference>
<dbReference type="AlphaFoldDB" id="A0A381PNX5"/>